<name>A0A4U7N614_9RHOB</name>
<dbReference type="InterPro" id="IPR049591">
    <property type="entry name" value="CE4_u4-like"/>
</dbReference>
<reference evidence="1 2" key="1">
    <citation type="submission" date="2019-04" db="EMBL/GenBank/DDBJ databases">
        <title>Genome sequence of Pelagicola litoralis CL-ES2.</title>
        <authorList>
            <person name="Cao J."/>
        </authorList>
    </citation>
    <scope>NUCLEOTIDE SEQUENCE [LARGE SCALE GENOMIC DNA]</scope>
    <source>
        <strain evidence="1 2">CL-ES2</strain>
    </source>
</reference>
<dbReference type="OrthoDB" id="6086702at2"/>
<gene>
    <name evidence="1" type="ORF">FAP39_08360</name>
</gene>
<sequence length="256" mass="29192">MKIDWSPLRSELALWRAQNLILPVWWRDDDATSPSQELDQLVALSCDCDVPVHLAVIPKTATSALASYVEDTSALIPVVHGFAHKNHNPQDMKKSEFGAARDVEDAKRDIQTGFDTLDQLFGKRLAPMFVPPWNRMSPEMFPLLAEIGYASVSVFSPRDRVEACEGLTQINTHLDPIFWRKTRGLIPAPLLVEKMVGLLHDRRTGLTDNSEPLGYLTHHLVHTPDIWEFSRQFLLELREGPITLYRHETRHTKKDI</sequence>
<dbReference type="EMBL" id="SULI01000007">
    <property type="protein sequence ID" value="TKZ21118.1"/>
    <property type="molecule type" value="Genomic_DNA"/>
</dbReference>
<accession>A0A4U7N614</accession>
<dbReference type="RefSeq" id="WP_138015945.1">
    <property type="nucleotide sequence ID" value="NZ_SULI01000007.1"/>
</dbReference>
<organism evidence="1 2">
    <name type="scientific">Shimia litoralis</name>
    <dbReference type="NCBI Taxonomy" id="420403"/>
    <lineage>
        <taxon>Bacteria</taxon>
        <taxon>Pseudomonadati</taxon>
        <taxon>Pseudomonadota</taxon>
        <taxon>Alphaproteobacteria</taxon>
        <taxon>Rhodobacterales</taxon>
        <taxon>Roseobacteraceae</taxon>
    </lineage>
</organism>
<evidence type="ECO:0000313" key="1">
    <source>
        <dbReference type="EMBL" id="TKZ21118.1"/>
    </source>
</evidence>
<dbReference type="SUPFAM" id="SSF88713">
    <property type="entry name" value="Glycoside hydrolase/deacetylase"/>
    <property type="match status" value="1"/>
</dbReference>
<dbReference type="GO" id="GO:0005975">
    <property type="term" value="P:carbohydrate metabolic process"/>
    <property type="evidence" value="ECO:0007669"/>
    <property type="project" value="InterPro"/>
</dbReference>
<proteinExistence type="predicted"/>
<dbReference type="InterPro" id="IPR011330">
    <property type="entry name" value="Glyco_hydro/deAcase_b/a-brl"/>
</dbReference>
<dbReference type="CDD" id="cd10928">
    <property type="entry name" value="CE4_u4"/>
    <property type="match status" value="1"/>
</dbReference>
<keyword evidence="2" id="KW-1185">Reference proteome</keyword>
<dbReference type="AlphaFoldDB" id="A0A4U7N614"/>
<comment type="caution">
    <text evidence="1">The sequence shown here is derived from an EMBL/GenBank/DDBJ whole genome shotgun (WGS) entry which is preliminary data.</text>
</comment>
<dbReference type="Proteomes" id="UP000306575">
    <property type="component" value="Unassembled WGS sequence"/>
</dbReference>
<protein>
    <submittedName>
        <fullName evidence="1">Polysaccharide deacetylase</fullName>
    </submittedName>
</protein>
<dbReference type="Gene3D" id="3.20.20.370">
    <property type="entry name" value="Glycoside hydrolase/deacetylase"/>
    <property type="match status" value="1"/>
</dbReference>
<evidence type="ECO:0000313" key="2">
    <source>
        <dbReference type="Proteomes" id="UP000306575"/>
    </source>
</evidence>